<evidence type="ECO:0000256" key="5">
    <source>
        <dbReference type="ARBA" id="ARBA00022692"/>
    </source>
</evidence>
<accession>A0A5Q0Q6S2</accession>
<keyword evidence="8 9" id="KW-0472">Membrane</keyword>
<proteinExistence type="inferred from homology"/>
<dbReference type="InterPro" id="IPR045062">
    <property type="entry name" value="Cyt_c_biogenesis_CcsA/CcmC"/>
</dbReference>
<dbReference type="PANTHER" id="PTHR30071:SF1">
    <property type="entry name" value="CYTOCHROME B_B6 PROTEIN-RELATED"/>
    <property type="match status" value="1"/>
</dbReference>
<evidence type="ECO:0000256" key="4">
    <source>
        <dbReference type="ARBA" id="ARBA00016463"/>
    </source>
</evidence>
<dbReference type="GO" id="GO:0017004">
    <property type="term" value="P:cytochrome complex assembly"/>
    <property type="evidence" value="ECO:0007669"/>
    <property type="project" value="UniProtKB-KW"/>
</dbReference>
<evidence type="ECO:0000256" key="9">
    <source>
        <dbReference type="SAM" id="Phobius"/>
    </source>
</evidence>
<evidence type="ECO:0000259" key="10">
    <source>
        <dbReference type="Pfam" id="PF01578"/>
    </source>
</evidence>
<keyword evidence="5 9" id="KW-0812">Transmembrane</keyword>
<evidence type="ECO:0000256" key="6">
    <source>
        <dbReference type="ARBA" id="ARBA00022748"/>
    </source>
</evidence>
<keyword evidence="12" id="KW-1185">Reference proteome</keyword>
<evidence type="ECO:0000256" key="2">
    <source>
        <dbReference type="ARBA" id="ARBA00004141"/>
    </source>
</evidence>
<reference evidence="11 12" key="1">
    <citation type="submission" date="2019-10" db="EMBL/GenBank/DDBJ databases">
        <authorList>
            <person name="Dong K."/>
        </authorList>
    </citation>
    <scope>NUCLEOTIDE SEQUENCE [LARGE SCALE GENOMIC DNA]</scope>
    <source>
        <strain evidence="12">dk4302</strain>
    </source>
</reference>
<dbReference type="GO" id="GO:0020037">
    <property type="term" value="F:heme binding"/>
    <property type="evidence" value="ECO:0007669"/>
    <property type="project" value="InterPro"/>
</dbReference>
<dbReference type="Pfam" id="PF01578">
    <property type="entry name" value="Cytochrom_C_asm"/>
    <property type="match status" value="1"/>
</dbReference>
<comment type="subcellular location">
    <subcellularLocation>
        <location evidence="2">Membrane</location>
        <topology evidence="2">Multi-pass membrane protein</topology>
    </subcellularLocation>
</comment>
<feature type="domain" description="Cytochrome c assembly protein" evidence="10">
    <location>
        <begin position="54"/>
        <end position="176"/>
    </location>
</feature>
<feature type="transmembrane region" description="Helical" evidence="9">
    <location>
        <begin position="58"/>
        <end position="80"/>
    </location>
</feature>
<dbReference type="AlphaFoldDB" id="A0A5Q0Q6S2"/>
<keyword evidence="6" id="KW-0201">Cytochrome c-type biogenesis</keyword>
<organism evidence="11 12">
    <name type="scientific">Sphingobacterium zhuxiongii</name>
    <dbReference type="NCBI Taxonomy" id="2662364"/>
    <lineage>
        <taxon>Bacteria</taxon>
        <taxon>Pseudomonadati</taxon>
        <taxon>Bacteroidota</taxon>
        <taxon>Sphingobacteriia</taxon>
        <taxon>Sphingobacteriales</taxon>
        <taxon>Sphingobacteriaceae</taxon>
        <taxon>Sphingobacterium</taxon>
    </lineage>
</organism>
<dbReference type="EMBL" id="CP045652">
    <property type="protein sequence ID" value="QGA25173.1"/>
    <property type="molecule type" value="Genomic_DNA"/>
</dbReference>
<sequence>MPFLCCYFLTFGEIDFYTAMRKNWWKVLAVFMVAASIVAGLLGPVPVLPILHETIRNVYFHVPMWFTMISLYLISVIYSIKYLNSGKREYDFLAVEAVNTGILFCTCGLLTGMLWANITWGAPWPNDPKLNGSAIATLMYLAYLVLRNALEEEQKRAKISAIYNVFAFPIMFVLIYILPKLTDSLHPGSGGNSTFGDLDMDNFMRPVFYTAVIGWILIGVWITTLRYRVRLIEDKKNSF</sequence>
<dbReference type="GO" id="GO:0005886">
    <property type="term" value="C:plasma membrane"/>
    <property type="evidence" value="ECO:0007669"/>
    <property type="project" value="TreeGrafter"/>
</dbReference>
<feature type="transmembrane region" description="Helical" evidence="9">
    <location>
        <begin position="92"/>
        <end position="118"/>
    </location>
</feature>
<protein>
    <recommendedName>
        <fullName evidence="4">Heme exporter protein C</fullName>
    </recommendedName>
</protein>
<dbReference type="Proteomes" id="UP000326921">
    <property type="component" value="Chromosome"/>
</dbReference>
<dbReference type="InterPro" id="IPR003557">
    <property type="entry name" value="Cyt_c_biogenesis_CcmC"/>
</dbReference>
<feature type="transmembrane region" description="Helical" evidence="9">
    <location>
        <begin position="161"/>
        <end position="179"/>
    </location>
</feature>
<evidence type="ECO:0000256" key="8">
    <source>
        <dbReference type="ARBA" id="ARBA00023136"/>
    </source>
</evidence>
<comment type="similarity">
    <text evidence="3">Belongs to the CcmC/CycZ/HelC family.</text>
</comment>
<name>A0A5Q0Q6S2_9SPHI</name>
<keyword evidence="7 9" id="KW-1133">Transmembrane helix</keyword>
<dbReference type="KEGG" id="sphe:GFH32_02070"/>
<evidence type="ECO:0000256" key="7">
    <source>
        <dbReference type="ARBA" id="ARBA00022989"/>
    </source>
</evidence>
<feature type="transmembrane region" description="Helical" evidence="9">
    <location>
        <begin position="207"/>
        <end position="227"/>
    </location>
</feature>
<evidence type="ECO:0000256" key="1">
    <source>
        <dbReference type="ARBA" id="ARBA00002442"/>
    </source>
</evidence>
<dbReference type="PRINTS" id="PR01386">
    <property type="entry name" value="CCMCBIOGNSIS"/>
</dbReference>
<evidence type="ECO:0000313" key="11">
    <source>
        <dbReference type="EMBL" id="QGA25173.1"/>
    </source>
</evidence>
<feature type="transmembrane region" description="Helical" evidence="9">
    <location>
        <begin position="130"/>
        <end position="149"/>
    </location>
</feature>
<dbReference type="InterPro" id="IPR002541">
    <property type="entry name" value="Cyt_c_assembly"/>
</dbReference>
<evidence type="ECO:0000313" key="12">
    <source>
        <dbReference type="Proteomes" id="UP000326921"/>
    </source>
</evidence>
<evidence type="ECO:0000256" key="3">
    <source>
        <dbReference type="ARBA" id="ARBA00005840"/>
    </source>
</evidence>
<dbReference type="GO" id="GO:0015232">
    <property type="term" value="F:heme transmembrane transporter activity"/>
    <property type="evidence" value="ECO:0007669"/>
    <property type="project" value="InterPro"/>
</dbReference>
<feature type="transmembrane region" description="Helical" evidence="9">
    <location>
        <begin position="27"/>
        <end position="52"/>
    </location>
</feature>
<comment type="function">
    <text evidence="1">Required for the export of heme to the periplasm for the biogenesis of c-type cytochromes.</text>
</comment>
<gene>
    <name evidence="11" type="ORF">GFH32_02070</name>
</gene>
<dbReference type="PANTHER" id="PTHR30071">
    <property type="entry name" value="HEME EXPORTER PROTEIN C"/>
    <property type="match status" value="1"/>
</dbReference>